<keyword evidence="2" id="KW-1185">Reference proteome</keyword>
<organism evidence="1 2">
    <name type="scientific">Oikopleura dioica</name>
    <name type="common">Tunicate</name>
    <dbReference type="NCBI Taxonomy" id="34765"/>
    <lineage>
        <taxon>Eukaryota</taxon>
        <taxon>Metazoa</taxon>
        <taxon>Chordata</taxon>
        <taxon>Tunicata</taxon>
        <taxon>Appendicularia</taxon>
        <taxon>Copelata</taxon>
        <taxon>Oikopleuridae</taxon>
        <taxon>Oikopleura</taxon>
    </lineage>
</organism>
<sequence>MKFLLLIPSLVMSQDLEENDEDLDLFRNGIFQDGPGGTRKIGKYFPAEALEDEPTGLRCWKCDHKSVAACQAQGSLETCESNEDSCQLEIRTRKSNITKIKTGCKQKKACQRNQANNFFEQSFWYNKDKTQCRPETNRGYTVSVCRQCCWTDNCVNQGSGFWPKMKSESEAKAKNFQKF</sequence>
<gene>
    <name evidence="1" type="ORF">OKIOD_LOCUS1065</name>
</gene>
<evidence type="ECO:0000313" key="1">
    <source>
        <dbReference type="EMBL" id="CAG5080215.1"/>
    </source>
</evidence>
<protein>
    <submittedName>
        <fullName evidence="1">Oidioi.mRNA.OKI2018_I69.PAR.g9507.t1.cds</fullName>
    </submittedName>
</protein>
<reference evidence="1 2" key="1">
    <citation type="submission" date="2021-04" db="EMBL/GenBank/DDBJ databases">
        <authorList>
            <person name="Bliznina A."/>
        </authorList>
    </citation>
    <scope>NUCLEOTIDE SEQUENCE [LARGE SCALE GENOMIC DNA]</scope>
</reference>
<proteinExistence type="predicted"/>
<dbReference type="EMBL" id="OU015568">
    <property type="protein sequence ID" value="CAG5080215.1"/>
    <property type="molecule type" value="Genomic_DNA"/>
</dbReference>
<name>A0ABN7RKY6_OIKDI</name>
<evidence type="ECO:0000313" key="2">
    <source>
        <dbReference type="Proteomes" id="UP001158576"/>
    </source>
</evidence>
<dbReference type="Proteomes" id="UP001158576">
    <property type="component" value="Chromosome PAR"/>
</dbReference>
<accession>A0ABN7RKY6</accession>
<dbReference type="CDD" id="cd23539">
    <property type="entry name" value="TFP_LU_ECD_CinHb4_like"/>
    <property type="match status" value="1"/>
</dbReference>